<proteinExistence type="predicted"/>
<organism evidence="2">
    <name type="scientific">Rhizophora mucronata</name>
    <name type="common">Asiatic mangrove</name>
    <dbReference type="NCBI Taxonomy" id="61149"/>
    <lineage>
        <taxon>Eukaryota</taxon>
        <taxon>Viridiplantae</taxon>
        <taxon>Streptophyta</taxon>
        <taxon>Embryophyta</taxon>
        <taxon>Tracheophyta</taxon>
        <taxon>Spermatophyta</taxon>
        <taxon>Magnoliopsida</taxon>
        <taxon>eudicotyledons</taxon>
        <taxon>Gunneridae</taxon>
        <taxon>Pentapetalae</taxon>
        <taxon>rosids</taxon>
        <taxon>fabids</taxon>
        <taxon>Malpighiales</taxon>
        <taxon>Rhizophoraceae</taxon>
        <taxon>Rhizophora</taxon>
    </lineage>
</organism>
<reference evidence="2" key="1">
    <citation type="submission" date="2018-02" db="EMBL/GenBank/DDBJ databases">
        <title>Rhizophora mucronata_Transcriptome.</title>
        <authorList>
            <person name="Meera S.P."/>
            <person name="Sreeshan A."/>
            <person name="Augustine A."/>
        </authorList>
    </citation>
    <scope>NUCLEOTIDE SEQUENCE</scope>
    <source>
        <tissue evidence="2">Leaf</tissue>
    </source>
</reference>
<dbReference type="EMBL" id="GGEC01079695">
    <property type="protein sequence ID" value="MBX60179.1"/>
    <property type="molecule type" value="Transcribed_RNA"/>
</dbReference>
<keyword evidence="1" id="KW-0732">Signal</keyword>
<feature type="chain" id="PRO_5015193354" evidence="1">
    <location>
        <begin position="20"/>
        <end position="30"/>
    </location>
</feature>
<protein>
    <submittedName>
        <fullName evidence="2">Uncharacterized protein</fullName>
    </submittedName>
</protein>
<accession>A0A2P2PZR3</accession>
<dbReference type="AlphaFoldDB" id="A0A2P2PZR3"/>
<feature type="signal peptide" evidence="1">
    <location>
        <begin position="1"/>
        <end position="19"/>
    </location>
</feature>
<sequence>MCVLFMLLFLFLPPDRVFYAFEYKMAIIWL</sequence>
<evidence type="ECO:0000313" key="2">
    <source>
        <dbReference type="EMBL" id="MBX60179.1"/>
    </source>
</evidence>
<name>A0A2P2PZR3_RHIMU</name>
<evidence type="ECO:0000256" key="1">
    <source>
        <dbReference type="SAM" id="SignalP"/>
    </source>
</evidence>